<protein>
    <submittedName>
        <fullName evidence="1">ANTAR domain-containing protein</fullName>
    </submittedName>
</protein>
<evidence type="ECO:0000313" key="1">
    <source>
        <dbReference type="EMBL" id="WWQ62714.1"/>
    </source>
</evidence>
<dbReference type="Proteomes" id="UP001432251">
    <property type="component" value="Chromosome"/>
</dbReference>
<proteinExistence type="predicted"/>
<evidence type="ECO:0000313" key="2">
    <source>
        <dbReference type="Proteomes" id="UP001432251"/>
    </source>
</evidence>
<organism evidence="1 2">
    <name type="scientific">Streptomyces citrinus</name>
    <dbReference type="NCBI Taxonomy" id="3118173"/>
    <lineage>
        <taxon>Bacteria</taxon>
        <taxon>Bacillati</taxon>
        <taxon>Actinomycetota</taxon>
        <taxon>Actinomycetes</taxon>
        <taxon>Kitasatosporales</taxon>
        <taxon>Streptomycetaceae</taxon>
        <taxon>Streptomyces</taxon>
    </lineage>
</organism>
<accession>A0ACD5A6G1</accession>
<name>A0ACD5A6G1_9ACTN</name>
<gene>
    <name evidence="1" type="ORF">V2W30_04655</name>
</gene>
<sequence length="106" mass="11224">MRDGGGPDQRIGVLQDEVRQLHRAIASHAIVDQAIGVVLVLGGLAPEQGWDVLKEVSQHTNTKLREIAGQVVAWTSGGPLDKDVRHALDVALARAKAAAQPLAPRA</sequence>
<dbReference type="EMBL" id="CP146022">
    <property type="protein sequence ID" value="WWQ62714.1"/>
    <property type="molecule type" value="Genomic_DNA"/>
</dbReference>
<reference evidence="1" key="1">
    <citation type="journal article" date="2025" name="Int. J. Syst. Evol. Microbiol.">
        <title>Streptomyces citrinus sp. nov., with yellow diffusible pigment.</title>
        <authorList>
            <person name="He Y."/>
            <person name="Yang E."/>
            <person name="Xu J."/>
            <person name="Sun Y."/>
            <person name="Sun L."/>
        </authorList>
    </citation>
    <scope>NUCLEOTIDE SEQUENCE</scope>
    <source>
        <strain evidence="1">Q6</strain>
    </source>
</reference>
<keyword evidence="2" id="KW-1185">Reference proteome</keyword>